<keyword evidence="3" id="KW-0813">Transport</keyword>
<comment type="similarity">
    <text evidence="2">Belongs to the porin LamB (TC 1.B.3) family.</text>
</comment>
<dbReference type="GO" id="GO:0015288">
    <property type="term" value="F:porin activity"/>
    <property type="evidence" value="ECO:0007669"/>
    <property type="project" value="UniProtKB-KW"/>
</dbReference>
<keyword evidence="12" id="KW-1185">Reference proteome</keyword>
<evidence type="ECO:0000256" key="2">
    <source>
        <dbReference type="ARBA" id="ARBA00007055"/>
    </source>
</evidence>
<dbReference type="RefSeq" id="WP_106203361.1">
    <property type="nucleotide sequence ID" value="NZ_PVTD01000001.1"/>
</dbReference>
<evidence type="ECO:0000256" key="8">
    <source>
        <dbReference type="ARBA" id="ARBA00023136"/>
    </source>
</evidence>
<dbReference type="InterPro" id="IPR036998">
    <property type="entry name" value="Porin_LamB_sf"/>
</dbReference>
<dbReference type="GO" id="GO:0015144">
    <property type="term" value="F:carbohydrate transmembrane transporter activity"/>
    <property type="evidence" value="ECO:0007669"/>
    <property type="project" value="TreeGrafter"/>
</dbReference>
<evidence type="ECO:0000313" key="12">
    <source>
        <dbReference type="Proteomes" id="UP000239480"/>
    </source>
</evidence>
<keyword evidence="4" id="KW-1134">Transmembrane beta strand</keyword>
<keyword evidence="9" id="KW-0998">Cell outer membrane</keyword>
<evidence type="ECO:0000256" key="1">
    <source>
        <dbReference type="ARBA" id="ARBA00004571"/>
    </source>
</evidence>
<comment type="caution">
    <text evidence="11">The sequence shown here is derived from an EMBL/GenBank/DDBJ whole genome shotgun (WGS) entry which is preliminary data.</text>
</comment>
<organism evidence="11 12">
    <name type="scientific">Aliiruegeria haliotis</name>
    <dbReference type="NCBI Taxonomy" id="1280846"/>
    <lineage>
        <taxon>Bacteria</taxon>
        <taxon>Pseudomonadati</taxon>
        <taxon>Pseudomonadota</taxon>
        <taxon>Alphaproteobacteria</taxon>
        <taxon>Rhodobacterales</taxon>
        <taxon>Roseobacteraceae</taxon>
        <taxon>Aliiruegeria</taxon>
    </lineage>
</organism>
<dbReference type="InterPro" id="IPR050286">
    <property type="entry name" value="G_neg_Bact_CarbUptk_Porin"/>
</dbReference>
<reference evidence="11 12" key="1">
    <citation type="submission" date="2018-03" db="EMBL/GenBank/DDBJ databases">
        <title>Genomic Encyclopedia of Archaeal and Bacterial Type Strains, Phase II (KMG-II): from individual species to whole genera.</title>
        <authorList>
            <person name="Goeker M."/>
        </authorList>
    </citation>
    <scope>NUCLEOTIDE SEQUENCE [LARGE SCALE GENOMIC DNA]</scope>
    <source>
        <strain evidence="11 12">DSM 29328</strain>
    </source>
</reference>
<dbReference type="GO" id="GO:0046930">
    <property type="term" value="C:pore complex"/>
    <property type="evidence" value="ECO:0007669"/>
    <property type="project" value="UniProtKB-KW"/>
</dbReference>
<protein>
    <submittedName>
        <fullName evidence="11">Maltoporin</fullName>
    </submittedName>
</protein>
<dbReference type="PANTHER" id="PTHR38762:SF1">
    <property type="entry name" value="CRYPTIC OUTER MEMBRANE PORIN BGLH-RELATED"/>
    <property type="match status" value="1"/>
</dbReference>
<feature type="chain" id="PRO_5015786379" evidence="10">
    <location>
        <begin position="23"/>
        <end position="420"/>
    </location>
</feature>
<dbReference type="EMBL" id="PVTD01000001">
    <property type="protein sequence ID" value="PRY26618.1"/>
    <property type="molecule type" value="Genomic_DNA"/>
</dbReference>
<dbReference type="GO" id="GO:0009279">
    <property type="term" value="C:cell outer membrane"/>
    <property type="evidence" value="ECO:0007669"/>
    <property type="project" value="UniProtKB-SubCell"/>
</dbReference>
<name>A0A2T0RZK9_9RHOB</name>
<dbReference type="SUPFAM" id="SSF56935">
    <property type="entry name" value="Porins"/>
    <property type="match status" value="1"/>
</dbReference>
<keyword evidence="5" id="KW-0812">Transmembrane</keyword>
<dbReference type="PANTHER" id="PTHR38762">
    <property type="entry name" value="CRYPTIC OUTER MEMBRANE PORIN BGLH-RELATED"/>
    <property type="match status" value="1"/>
</dbReference>
<keyword evidence="7" id="KW-0626">Porin</keyword>
<dbReference type="Gene3D" id="2.40.170.10">
    <property type="entry name" value="Porin, LamB type"/>
    <property type="match status" value="1"/>
</dbReference>
<evidence type="ECO:0000256" key="9">
    <source>
        <dbReference type="ARBA" id="ARBA00023237"/>
    </source>
</evidence>
<keyword evidence="8" id="KW-0472">Membrane</keyword>
<dbReference type="InterPro" id="IPR003192">
    <property type="entry name" value="Porin_LamB"/>
</dbReference>
<evidence type="ECO:0000256" key="3">
    <source>
        <dbReference type="ARBA" id="ARBA00022448"/>
    </source>
</evidence>
<dbReference type="OrthoDB" id="106611at2"/>
<gene>
    <name evidence="11" type="ORF">CLV78_101718</name>
</gene>
<keyword evidence="10" id="KW-0732">Signal</keyword>
<evidence type="ECO:0000313" key="11">
    <source>
        <dbReference type="EMBL" id="PRY26618.1"/>
    </source>
</evidence>
<dbReference type="AlphaFoldDB" id="A0A2T0RZK9"/>
<sequence>MRTGYLGAAASLIAFIAAPVFAQDVDLGAGETEGPDAASESGVGIFSNGYLRFGAGSSSGANSDDFAAFRLDGAASKYRLGNEDDLYGEASIGFRNTMANGSDFVGELMLNGSGNSNALIRDTPLNENGGTVQAYVGIERLGDGAAAEAFLWAGRRFYRRRDVHMTDFYYENFSGDGIGLENLAVGRAKMSTALFYYDDEDIDYSAYTLDVRVHDIAVGQDGWLGEVGASYTVGDGSDFTGQDGFTLRFHLENTELPWGEMRNALQYGTGVGMSIDSTGRATARLDDSAIRFVNQTLLRSSESLETQATFVWQQIDFADSKDTWISVGARPQYNFTDDWGVALEVGYDHVNGDSYDNASLAKVTLAPFYSFGKRGYFARPQLRLFATWAEWSDQGAITNQAAYGSNTEGTSVGAQFETWW</sequence>
<evidence type="ECO:0000256" key="4">
    <source>
        <dbReference type="ARBA" id="ARBA00022452"/>
    </source>
</evidence>
<evidence type="ECO:0000256" key="10">
    <source>
        <dbReference type="SAM" id="SignalP"/>
    </source>
</evidence>
<evidence type="ECO:0000256" key="6">
    <source>
        <dbReference type="ARBA" id="ARBA00023065"/>
    </source>
</evidence>
<dbReference type="GO" id="GO:0015774">
    <property type="term" value="P:polysaccharide transport"/>
    <property type="evidence" value="ECO:0007669"/>
    <property type="project" value="TreeGrafter"/>
</dbReference>
<feature type="signal peptide" evidence="10">
    <location>
        <begin position="1"/>
        <end position="22"/>
    </location>
</feature>
<dbReference type="Pfam" id="PF02264">
    <property type="entry name" value="LamB"/>
    <property type="match status" value="1"/>
</dbReference>
<dbReference type="GO" id="GO:0006811">
    <property type="term" value="P:monoatomic ion transport"/>
    <property type="evidence" value="ECO:0007669"/>
    <property type="project" value="UniProtKB-KW"/>
</dbReference>
<keyword evidence="6" id="KW-0406">Ion transport</keyword>
<evidence type="ECO:0000256" key="7">
    <source>
        <dbReference type="ARBA" id="ARBA00023114"/>
    </source>
</evidence>
<comment type="subcellular location">
    <subcellularLocation>
        <location evidence="1">Cell outer membrane</location>
        <topology evidence="1">Multi-pass membrane protein</topology>
    </subcellularLocation>
</comment>
<proteinExistence type="inferred from homology"/>
<evidence type="ECO:0000256" key="5">
    <source>
        <dbReference type="ARBA" id="ARBA00022692"/>
    </source>
</evidence>
<accession>A0A2T0RZK9</accession>
<dbReference type="Proteomes" id="UP000239480">
    <property type="component" value="Unassembled WGS sequence"/>
</dbReference>